<name>A0A1B7MTC3_9AGAM</name>
<accession>A0A1B7MTC3</accession>
<dbReference type="GO" id="GO:0042776">
    <property type="term" value="P:proton motive force-driven mitochondrial ATP synthesis"/>
    <property type="evidence" value="ECO:0007669"/>
    <property type="project" value="TreeGrafter"/>
</dbReference>
<dbReference type="AlphaFoldDB" id="A0A1B7MTC3"/>
<dbReference type="Gene3D" id="1.10.1620.20">
    <property type="entry name" value="ATP synthase, F1 complex, epsilon subunit superfamily, mitochondrial"/>
    <property type="match status" value="1"/>
</dbReference>
<reference evidence="2 3" key="1">
    <citation type="submission" date="2016-06" db="EMBL/GenBank/DDBJ databases">
        <title>Comparative genomics of the ectomycorrhizal sister species Rhizopogon vinicolor and Rhizopogon vesiculosus (Basidiomycota: Boletales) reveals a divergence of the mating type B locus.</title>
        <authorList>
            <consortium name="DOE Joint Genome Institute"/>
            <person name="Mujic A.B."/>
            <person name="Kuo A."/>
            <person name="Tritt A."/>
            <person name="Lipzen A."/>
            <person name="Chen C."/>
            <person name="Johnson J."/>
            <person name="Sharma A."/>
            <person name="Barry K."/>
            <person name="Grigoriev I.V."/>
            <person name="Spatafora J.W."/>
        </authorList>
    </citation>
    <scope>NUCLEOTIDE SEQUENCE [LARGE SCALE GENOMIC DNA]</scope>
    <source>
        <strain evidence="2 3">AM-OR11-026</strain>
    </source>
</reference>
<dbReference type="SUPFAM" id="SSF48690">
    <property type="entry name" value="Epsilon subunit of mitochondrial F1F0-ATP synthase"/>
    <property type="match status" value="1"/>
</dbReference>
<evidence type="ECO:0000256" key="1">
    <source>
        <dbReference type="ARBA" id="ARBA00009502"/>
    </source>
</evidence>
<comment type="similarity">
    <text evidence="1">Belongs to the eukaryotic ATPase epsilon family.</text>
</comment>
<dbReference type="CDD" id="cd12153">
    <property type="entry name" value="F1-ATPase_epsilon"/>
    <property type="match status" value="1"/>
</dbReference>
<dbReference type="GO" id="GO:0005743">
    <property type="term" value="C:mitochondrial inner membrane"/>
    <property type="evidence" value="ECO:0007669"/>
    <property type="project" value="InterPro"/>
</dbReference>
<evidence type="ECO:0008006" key="4">
    <source>
        <dbReference type="Google" id="ProtNLM"/>
    </source>
</evidence>
<dbReference type="InterPro" id="IPR006721">
    <property type="entry name" value="ATP_synth_F1_esu_mt"/>
</dbReference>
<protein>
    <recommendedName>
        <fullName evidence="4">Mitochondrial ATP synthase epsilon chain domain-containing protein</fullName>
    </recommendedName>
</protein>
<dbReference type="STRING" id="1314800.A0A1B7MTC3"/>
<dbReference type="EMBL" id="KV448461">
    <property type="protein sequence ID" value="OAX35858.1"/>
    <property type="molecule type" value="Genomic_DNA"/>
</dbReference>
<gene>
    <name evidence="2" type="ORF">K503DRAFT_342694</name>
</gene>
<dbReference type="InParanoid" id="A0A1B7MTC3"/>
<dbReference type="PANTHER" id="PTHR12448:SF0">
    <property type="entry name" value="ATP SYNTHASE SUBUNIT EPSILON, MITOCHONDRIAL"/>
    <property type="match status" value="1"/>
</dbReference>
<proteinExistence type="inferred from homology"/>
<dbReference type="InterPro" id="IPR036742">
    <property type="entry name" value="ATP_synth_F1_esu_sf_mt"/>
</dbReference>
<dbReference type="PANTHER" id="PTHR12448">
    <property type="entry name" value="ATP SYNTHASE EPSILON CHAIN, MITOCHONDRIAL"/>
    <property type="match status" value="1"/>
</dbReference>
<dbReference type="Pfam" id="PF04627">
    <property type="entry name" value="ATP-synt_Eps"/>
    <property type="match status" value="1"/>
</dbReference>
<evidence type="ECO:0000313" key="3">
    <source>
        <dbReference type="Proteomes" id="UP000092154"/>
    </source>
</evidence>
<dbReference type="GO" id="GO:0046933">
    <property type="term" value="F:proton-transporting ATP synthase activity, rotational mechanism"/>
    <property type="evidence" value="ECO:0007669"/>
    <property type="project" value="InterPro"/>
</dbReference>
<sequence length="73" mass="8163">MSSATWRNVFTYNKYAQITARAVRQSLKESERVVAEKRGVTALKYQQWENGVGGQQVFLNPEEDKGVGKSAAV</sequence>
<dbReference type="GO" id="GO:0045259">
    <property type="term" value="C:proton-transporting ATP synthase complex"/>
    <property type="evidence" value="ECO:0007669"/>
    <property type="project" value="InterPro"/>
</dbReference>
<keyword evidence="3" id="KW-1185">Reference proteome</keyword>
<evidence type="ECO:0000313" key="2">
    <source>
        <dbReference type="EMBL" id="OAX35858.1"/>
    </source>
</evidence>
<dbReference type="Proteomes" id="UP000092154">
    <property type="component" value="Unassembled WGS sequence"/>
</dbReference>
<organism evidence="2 3">
    <name type="scientific">Rhizopogon vinicolor AM-OR11-026</name>
    <dbReference type="NCBI Taxonomy" id="1314800"/>
    <lineage>
        <taxon>Eukaryota</taxon>
        <taxon>Fungi</taxon>
        <taxon>Dikarya</taxon>
        <taxon>Basidiomycota</taxon>
        <taxon>Agaricomycotina</taxon>
        <taxon>Agaricomycetes</taxon>
        <taxon>Agaricomycetidae</taxon>
        <taxon>Boletales</taxon>
        <taxon>Suillineae</taxon>
        <taxon>Rhizopogonaceae</taxon>
        <taxon>Rhizopogon</taxon>
    </lineage>
</organism>
<dbReference type="OrthoDB" id="269124at2759"/>